<protein>
    <submittedName>
        <fullName evidence="3">Uncharacterized protein</fullName>
    </submittedName>
</protein>
<dbReference type="RefSeq" id="WP_050452535.1">
    <property type="nucleotide sequence ID" value="NZ_LFJJ01000019.1"/>
</dbReference>
<dbReference type="PATRIC" id="fig|242163.4.peg.2654"/>
<proteinExistence type="predicted"/>
<feature type="transmembrane region" description="Helical" evidence="2">
    <location>
        <begin position="128"/>
        <end position="151"/>
    </location>
</feature>
<reference evidence="4" key="1">
    <citation type="submission" date="2015-06" db="EMBL/GenBank/DDBJ databases">
        <title>Comparative genomics of Burkholderia leaf nodule symbionts.</title>
        <authorList>
            <person name="Carlier A."/>
            <person name="Eberl L."/>
            <person name="Pinto-Carbo M."/>
        </authorList>
    </citation>
    <scope>NUCLEOTIDE SEQUENCE [LARGE SCALE GENOMIC DNA]</scope>
    <source>
        <strain evidence="4">UZHbot4</strain>
    </source>
</reference>
<dbReference type="OrthoDB" id="7277275at2"/>
<keyword evidence="2" id="KW-1133">Transmembrane helix</keyword>
<accession>A0A0L0MGS6</accession>
<dbReference type="Proteomes" id="UP000036959">
    <property type="component" value="Unassembled WGS sequence"/>
</dbReference>
<keyword evidence="2" id="KW-0472">Membrane</keyword>
<feature type="coiled-coil region" evidence="1">
    <location>
        <begin position="91"/>
        <end position="122"/>
    </location>
</feature>
<name>A0A0L0MGS6_9BURK</name>
<comment type="caution">
    <text evidence="3">The sequence shown here is derived from an EMBL/GenBank/DDBJ whole genome shotgun (WGS) entry which is preliminary data.</text>
</comment>
<evidence type="ECO:0000313" key="3">
    <source>
        <dbReference type="EMBL" id="KND61500.1"/>
    </source>
</evidence>
<dbReference type="AlphaFoldDB" id="A0A0L0MGS6"/>
<gene>
    <name evidence="3" type="ORF">BVER_04434</name>
</gene>
<organism evidence="3 4">
    <name type="scientific">Candidatus Burkholderia verschuerenii</name>
    <dbReference type="NCBI Taxonomy" id="242163"/>
    <lineage>
        <taxon>Bacteria</taxon>
        <taxon>Pseudomonadati</taxon>
        <taxon>Pseudomonadota</taxon>
        <taxon>Betaproteobacteria</taxon>
        <taxon>Burkholderiales</taxon>
        <taxon>Burkholderiaceae</taxon>
        <taxon>Burkholderia</taxon>
    </lineage>
</organism>
<sequence>MTEDIHDPASDPAQAFEDLRAEVSVMRLAVEALPGAWEDSQPPNYSPDLGRIAKGLAVVAAQLDAINKHPALTMTPEQHRQTIAQAGNGLMREAGQKLDRAIQDAKRERQQLINLIGTARRQDEQRNWLIWMGLAVFVVALLLSPFLYAALPFGLNGHVAALVMNTDRWDAGQALMKASSPDGWNSAVNAWNLVRANQKEIAACGEEAAKSKKDQRCAITVPANGQVN</sequence>
<keyword evidence="4" id="KW-1185">Reference proteome</keyword>
<dbReference type="InterPro" id="IPR046121">
    <property type="entry name" value="DUF6118"/>
</dbReference>
<keyword evidence="1" id="KW-0175">Coiled coil</keyword>
<dbReference type="Pfam" id="PF19613">
    <property type="entry name" value="DUF6118"/>
    <property type="match status" value="1"/>
</dbReference>
<dbReference type="EMBL" id="LFJJ01000019">
    <property type="protein sequence ID" value="KND61500.1"/>
    <property type="molecule type" value="Genomic_DNA"/>
</dbReference>
<evidence type="ECO:0000256" key="2">
    <source>
        <dbReference type="SAM" id="Phobius"/>
    </source>
</evidence>
<evidence type="ECO:0000313" key="4">
    <source>
        <dbReference type="Proteomes" id="UP000036959"/>
    </source>
</evidence>
<evidence type="ECO:0000256" key="1">
    <source>
        <dbReference type="SAM" id="Coils"/>
    </source>
</evidence>
<keyword evidence="2" id="KW-0812">Transmembrane</keyword>